<comment type="caution">
    <text evidence="6">The sequence shown here is derived from an EMBL/GenBank/DDBJ whole genome shotgun (WGS) entry which is preliminary data.</text>
</comment>
<dbReference type="SUPFAM" id="SSF46785">
    <property type="entry name" value="Winged helix' DNA-binding domain"/>
    <property type="match status" value="1"/>
</dbReference>
<dbReference type="InterPro" id="IPR028082">
    <property type="entry name" value="Peripla_BP_I"/>
</dbReference>
<dbReference type="Proteomes" id="UP000050867">
    <property type="component" value="Unassembled WGS sequence"/>
</dbReference>
<dbReference type="Gene3D" id="3.40.50.2300">
    <property type="match status" value="2"/>
</dbReference>
<sequence>MGTPRPKYEQIKAELRAEVASEQYEPGSPFITQNQVRARFGVSSTTAVRALNDLVNEGLLVRHRGRGTFVADRTAAPAAERQRTGAVACVLGSHGPHQTALLRGLESGCVERGMRLHYADHEGSVARQAQALRQAVEDDVNGVVLYPVEGPPDVALIEELRQHRMPLVLVDRYFPDLPLDVVTADNFTVGHWLTEQLISFGHRRIATLWGETDCTSVRDRMSGHQQALRAHGLPILPRLTALRSFNNLSDHERRALLQSLLESDQPPTAFLCSQGFIVATVAADLATLGVSVPDDVDLAGMDDAGPYDVLPLTTVAAALPSRDMGVRAMELLATRMAERAAGEDPYRSAEQVVLPVAFRTRESAAVRLRTVAARQS</sequence>
<accession>A0A0T6LPU7</accession>
<dbReference type="CDD" id="cd07377">
    <property type="entry name" value="WHTH_GntR"/>
    <property type="match status" value="1"/>
</dbReference>
<keyword evidence="3" id="KW-0238">DNA-binding</keyword>
<dbReference type="RefSeq" id="WP_018386663.1">
    <property type="nucleotide sequence ID" value="NZ_LLZU01000035.1"/>
</dbReference>
<evidence type="ECO:0000259" key="5">
    <source>
        <dbReference type="PROSITE" id="PS50949"/>
    </source>
</evidence>
<dbReference type="Gene3D" id="1.10.10.10">
    <property type="entry name" value="Winged helix-like DNA-binding domain superfamily/Winged helix DNA-binding domain"/>
    <property type="match status" value="1"/>
</dbReference>
<dbReference type="Pfam" id="PF13377">
    <property type="entry name" value="Peripla_BP_3"/>
    <property type="match status" value="1"/>
</dbReference>
<keyword evidence="4" id="KW-0804">Transcription</keyword>
<evidence type="ECO:0000256" key="2">
    <source>
        <dbReference type="ARBA" id="ARBA00023015"/>
    </source>
</evidence>
<gene>
    <name evidence="6" type="ORF">AQ490_05600</name>
</gene>
<keyword evidence="2" id="KW-0805">Transcription regulation</keyword>
<dbReference type="CDD" id="cd06267">
    <property type="entry name" value="PBP1_LacI_sugar_binding-like"/>
    <property type="match status" value="1"/>
</dbReference>
<dbReference type="eggNOG" id="COG1609">
    <property type="taxonomic scope" value="Bacteria"/>
</dbReference>
<evidence type="ECO:0000313" key="7">
    <source>
        <dbReference type="Proteomes" id="UP000050867"/>
    </source>
</evidence>
<evidence type="ECO:0000256" key="4">
    <source>
        <dbReference type="ARBA" id="ARBA00023163"/>
    </source>
</evidence>
<dbReference type="InterPro" id="IPR046335">
    <property type="entry name" value="LacI/GalR-like_sensor"/>
</dbReference>
<evidence type="ECO:0000256" key="1">
    <source>
        <dbReference type="ARBA" id="ARBA00022491"/>
    </source>
</evidence>
<organism evidence="6 7">
    <name type="scientific">Wenjunlia vitaminophila</name>
    <name type="common">Streptomyces vitaminophilus</name>
    <dbReference type="NCBI Taxonomy" id="76728"/>
    <lineage>
        <taxon>Bacteria</taxon>
        <taxon>Bacillati</taxon>
        <taxon>Actinomycetota</taxon>
        <taxon>Actinomycetes</taxon>
        <taxon>Kitasatosporales</taxon>
        <taxon>Streptomycetaceae</taxon>
        <taxon>Wenjunlia</taxon>
    </lineage>
</organism>
<evidence type="ECO:0000313" key="6">
    <source>
        <dbReference type="EMBL" id="KRV47836.1"/>
    </source>
</evidence>
<proteinExistence type="predicted"/>
<protein>
    <recommendedName>
        <fullName evidence="5">HTH gntR-type domain-containing protein</fullName>
    </recommendedName>
</protein>
<dbReference type="PANTHER" id="PTHR30146">
    <property type="entry name" value="LACI-RELATED TRANSCRIPTIONAL REPRESSOR"/>
    <property type="match status" value="1"/>
</dbReference>
<evidence type="ECO:0000256" key="3">
    <source>
        <dbReference type="ARBA" id="ARBA00023125"/>
    </source>
</evidence>
<dbReference type="PANTHER" id="PTHR30146:SF148">
    <property type="entry name" value="HTH-TYPE TRANSCRIPTIONAL REPRESSOR PURR-RELATED"/>
    <property type="match status" value="1"/>
</dbReference>
<dbReference type="EMBL" id="LLZU01000035">
    <property type="protein sequence ID" value="KRV47836.1"/>
    <property type="molecule type" value="Genomic_DNA"/>
</dbReference>
<dbReference type="OrthoDB" id="7363114at2"/>
<dbReference type="PROSITE" id="PS50949">
    <property type="entry name" value="HTH_GNTR"/>
    <property type="match status" value="1"/>
</dbReference>
<feature type="domain" description="HTH gntR-type" evidence="5">
    <location>
        <begin position="5"/>
        <end position="73"/>
    </location>
</feature>
<dbReference type="Pfam" id="PF00392">
    <property type="entry name" value="GntR"/>
    <property type="match status" value="1"/>
</dbReference>
<name>A0A0T6LPU7_WENVI</name>
<dbReference type="STRING" id="76728.AQ490_05600"/>
<dbReference type="AlphaFoldDB" id="A0A0T6LPU7"/>
<dbReference type="InterPro" id="IPR036390">
    <property type="entry name" value="WH_DNA-bd_sf"/>
</dbReference>
<dbReference type="SMART" id="SM00345">
    <property type="entry name" value="HTH_GNTR"/>
    <property type="match status" value="1"/>
</dbReference>
<dbReference type="GO" id="GO:0000976">
    <property type="term" value="F:transcription cis-regulatory region binding"/>
    <property type="evidence" value="ECO:0007669"/>
    <property type="project" value="TreeGrafter"/>
</dbReference>
<dbReference type="SUPFAM" id="SSF53822">
    <property type="entry name" value="Periplasmic binding protein-like I"/>
    <property type="match status" value="1"/>
</dbReference>
<dbReference type="InterPro" id="IPR000524">
    <property type="entry name" value="Tscrpt_reg_HTH_GntR"/>
</dbReference>
<reference evidence="6 7" key="1">
    <citation type="submission" date="2015-10" db="EMBL/GenBank/DDBJ databases">
        <title>Draft genome sequence of pyrrolomycin-producing Streptomyces vitaminophilus.</title>
        <authorList>
            <person name="Graham D.E."/>
            <person name="Mahan K.M."/>
            <person name="Klingeman D.M."/>
            <person name="Hettich R.L."/>
            <person name="Parry R.J."/>
        </authorList>
    </citation>
    <scope>NUCLEOTIDE SEQUENCE [LARGE SCALE GENOMIC DNA]</scope>
    <source>
        <strain evidence="6 7">ATCC 31673</strain>
    </source>
</reference>
<keyword evidence="1" id="KW-0678">Repressor</keyword>
<keyword evidence="7" id="KW-1185">Reference proteome</keyword>
<dbReference type="GO" id="GO:0003700">
    <property type="term" value="F:DNA-binding transcription factor activity"/>
    <property type="evidence" value="ECO:0007669"/>
    <property type="project" value="InterPro"/>
</dbReference>
<dbReference type="InterPro" id="IPR036388">
    <property type="entry name" value="WH-like_DNA-bd_sf"/>
</dbReference>